<feature type="region of interest" description="Disordered" evidence="1">
    <location>
        <begin position="14"/>
        <end position="51"/>
    </location>
</feature>
<gene>
    <name evidence="2" type="ORF">RUM43_002383</name>
</gene>
<dbReference type="Proteomes" id="UP001372834">
    <property type="component" value="Unassembled WGS sequence"/>
</dbReference>
<proteinExistence type="predicted"/>
<feature type="non-terminal residue" evidence="2">
    <location>
        <position position="51"/>
    </location>
</feature>
<evidence type="ECO:0000313" key="3">
    <source>
        <dbReference type="Proteomes" id="UP001372834"/>
    </source>
</evidence>
<dbReference type="EMBL" id="JAWJWE010000036">
    <property type="protein sequence ID" value="KAK6628568.1"/>
    <property type="molecule type" value="Genomic_DNA"/>
</dbReference>
<name>A0AAN8RVV9_POLSC</name>
<organism evidence="2 3">
    <name type="scientific">Polyplax serrata</name>
    <name type="common">Common mouse louse</name>
    <dbReference type="NCBI Taxonomy" id="468196"/>
    <lineage>
        <taxon>Eukaryota</taxon>
        <taxon>Metazoa</taxon>
        <taxon>Ecdysozoa</taxon>
        <taxon>Arthropoda</taxon>
        <taxon>Hexapoda</taxon>
        <taxon>Insecta</taxon>
        <taxon>Pterygota</taxon>
        <taxon>Neoptera</taxon>
        <taxon>Paraneoptera</taxon>
        <taxon>Psocodea</taxon>
        <taxon>Troctomorpha</taxon>
        <taxon>Phthiraptera</taxon>
        <taxon>Anoplura</taxon>
        <taxon>Polyplacidae</taxon>
        <taxon>Polyplax</taxon>
    </lineage>
</organism>
<comment type="caution">
    <text evidence="2">The sequence shown here is derived from an EMBL/GenBank/DDBJ whole genome shotgun (WGS) entry which is preliminary data.</text>
</comment>
<dbReference type="AlphaFoldDB" id="A0AAN8RVV9"/>
<protein>
    <submittedName>
        <fullName evidence="2">Uncharacterized protein</fullName>
    </submittedName>
</protein>
<feature type="compositionally biased region" description="Basic and acidic residues" evidence="1">
    <location>
        <begin position="26"/>
        <end position="51"/>
    </location>
</feature>
<reference evidence="2 3" key="1">
    <citation type="submission" date="2023-10" db="EMBL/GenBank/DDBJ databases">
        <title>Genomes of two closely related lineages of the louse Polyplax serrata with different host specificities.</title>
        <authorList>
            <person name="Martinu J."/>
            <person name="Tarabai H."/>
            <person name="Stefka J."/>
            <person name="Hypsa V."/>
        </authorList>
    </citation>
    <scope>NUCLEOTIDE SEQUENCE [LARGE SCALE GENOMIC DNA]</scope>
    <source>
        <strain evidence="2">HR10_N</strain>
    </source>
</reference>
<evidence type="ECO:0000256" key="1">
    <source>
        <dbReference type="SAM" id="MobiDB-lite"/>
    </source>
</evidence>
<evidence type="ECO:0000313" key="2">
    <source>
        <dbReference type="EMBL" id="KAK6628568.1"/>
    </source>
</evidence>
<accession>A0AAN8RVV9</accession>
<sequence>MAFWGDHKFKYLESEEEETRTLVPEGRPKNSGRETNERTIVKRNSEKQPEV</sequence>